<evidence type="ECO:0000313" key="3">
    <source>
        <dbReference type="EMBL" id="MBB3116588.1"/>
    </source>
</evidence>
<accession>A0A8H9YB24</accession>
<dbReference type="Pfam" id="PF04286">
    <property type="entry name" value="DUF445"/>
    <property type="match status" value="1"/>
</dbReference>
<proteinExistence type="predicted"/>
<name>A0A8H9YB24_9CORY</name>
<comment type="caution">
    <text evidence="3">The sequence shown here is derived from an EMBL/GenBank/DDBJ whole genome shotgun (WGS) entry which is preliminary data.</text>
</comment>
<dbReference type="AlphaFoldDB" id="A0A8H9YB24"/>
<dbReference type="EMBL" id="JACHWT010000008">
    <property type="protein sequence ID" value="MBB3116588.1"/>
    <property type="molecule type" value="Genomic_DNA"/>
</dbReference>
<dbReference type="PANTHER" id="PTHR38442:SF1">
    <property type="entry name" value="INNER MEMBRANE PROTEIN"/>
    <property type="match status" value="1"/>
</dbReference>
<gene>
    <name evidence="3" type="ORF">FHU32_001834</name>
</gene>
<evidence type="ECO:0000256" key="1">
    <source>
        <dbReference type="SAM" id="MobiDB-lite"/>
    </source>
</evidence>
<feature type="region of interest" description="Disordered" evidence="1">
    <location>
        <begin position="1"/>
        <end position="31"/>
    </location>
</feature>
<evidence type="ECO:0000256" key="2">
    <source>
        <dbReference type="SAM" id="Phobius"/>
    </source>
</evidence>
<evidence type="ECO:0000313" key="4">
    <source>
        <dbReference type="Proteomes" id="UP000612712"/>
    </source>
</evidence>
<dbReference type="PANTHER" id="PTHR38442">
    <property type="entry name" value="INNER MEMBRANE PROTEIN-RELATED"/>
    <property type="match status" value="1"/>
</dbReference>
<sequence>MSTAEHTTPPQPAVPLPGADPETERSRRRDLRRHKAVATGLLVLATVIYLVCRYLEARGQDGAWTGYVRAASEAGMVGALADWFAVTALFRHPLGIPIPHTAIIRRKKDQVGHALSEFVGENFLNATLISEKLRQARIPERAADWVLDGGGAERVSAEAGKLIDVVVTGLDPADVEQVIRAFVVDSVTEPEWAPPLGRGLGQLIEEGRTEPVVDAVVVWLDERARASEDLVVRLLDERTPAWAPRFVRELVGARVYRELVEFTADVRRNPDHEARRALRRFLRQLADDLQHDPAMIGRVERLKNEVMESAPVRALPGRLWERARVVLTDMARDPESLLRRRIVRWTTDVAGRVRTDADLRASLESRIVGGAAYLAENYAGEVTGIIGETVERWDADEASDRIELMVGKDLQFIRVNGTVVGALAGLVIYTVSQAVFSLV</sequence>
<dbReference type="GO" id="GO:0005886">
    <property type="term" value="C:plasma membrane"/>
    <property type="evidence" value="ECO:0007669"/>
    <property type="project" value="TreeGrafter"/>
</dbReference>
<feature type="transmembrane region" description="Helical" evidence="2">
    <location>
        <begin position="35"/>
        <end position="51"/>
    </location>
</feature>
<dbReference type="InterPro" id="IPR007383">
    <property type="entry name" value="DUF445"/>
</dbReference>
<organism evidence="3 4">
    <name type="scientific">Corynebacterium bovis DSM 20582 = CIP 54.80</name>
    <dbReference type="NCBI Taxonomy" id="927655"/>
    <lineage>
        <taxon>Bacteria</taxon>
        <taxon>Bacillati</taxon>
        <taxon>Actinomycetota</taxon>
        <taxon>Actinomycetes</taxon>
        <taxon>Mycobacteriales</taxon>
        <taxon>Corynebacteriaceae</taxon>
        <taxon>Corynebacterium</taxon>
    </lineage>
</organism>
<keyword evidence="2" id="KW-0812">Transmembrane</keyword>
<reference evidence="3" key="1">
    <citation type="submission" date="2020-08" db="EMBL/GenBank/DDBJ databases">
        <title>Sequencing the genomes of 1000 actinobacteria strains.</title>
        <authorList>
            <person name="Klenk H.-P."/>
        </authorList>
    </citation>
    <scope>NUCLEOTIDE SEQUENCE</scope>
    <source>
        <strain evidence="3">DSM 20582</strain>
    </source>
</reference>
<keyword evidence="2" id="KW-0472">Membrane</keyword>
<dbReference type="Proteomes" id="UP000612712">
    <property type="component" value="Unassembled WGS sequence"/>
</dbReference>
<dbReference type="RefSeq" id="WP_010267262.1">
    <property type="nucleotide sequence ID" value="NZ_AENJ01000115.1"/>
</dbReference>
<protein>
    <submittedName>
        <fullName evidence="3">Uncharacterized membrane-anchored protein YjiN (DUF445 family)</fullName>
    </submittedName>
</protein>
<dbReference type="GeneID" id="60808193"/>
<keyword evidence="2" id="KW-1133">Transmembrane helix</keyword>